<dbReference type="HAMAP" id="MF_00265">
    <property type="entry name" value="VapC_Nob1"/>
    <property type="match status" value="1"/>
</dbReference>
<dbReference type="Pfam" id="PF01850">
    <property type="entry name" value="PIN"/>
    <property type="match status" value="1"/>
</dbReference>
<dbReference type="Proteomes" id="UP000663067">
    <property type="component" value="Chromosome"/>
</dbReference>
<keyword evidence="8" id="KW-0800">Toxin</keyword>
<evidence type="ECO:0000256" key="5">
    <source>
        <dbReference type="ARBA" id="ARBA00022801"/>
    </source>
</evidence>
<comment type="cofactor">
    <cofactor evidence="1 8">
        <name>Mg(2+)</name>
        <dbReference type="ChEBI" id="CHEBI:18420"/>
    </cofactor>
</comment>
<protein>
    <recommendedName>
        <fullName evidence="8">Ribonuclease VapC</fullName>
        <shortName evidence="8">RNase VapC</shortName>
        <ecNumber evidence="8">3.1.-.-</ecNumber>
    </recommendedName>
    <alternativeName>
        <fullName evidence="8">Toxin VapC</fullName>
    </alternativeName>
</protein>
<dbReference type="InterPro" id="IPR050556">
    <property type="entry name" value="Type_II_TA_system_RNase"/>
</dbReference>
<dbReference type="Proteomes" id="UP000234855">
    <property type="component" value="Unassembled WGS sequence"/>
</dbReference>
<comment type="function">
    <text evidence="8">Toxic component of a toxin-antitoxin (TA) system. An RNase.</text>
</comment>
<dbReference type="GO" id="GO:0090729">
    <property type="term" value="F:toxin activity"/>
    <property type="evidence" value="ECO:0007669"/>
    <property type="project" value="UniProtKB-KW"/>
</dbReference>
<dbReference type="PANTHER" id="PTHR33653">
    <property type="entry name" value="RIBONUCLEASE VAPC2"/>
    <property type="match status" value="1"/>
</dbReference>
<evidence type="ECO:0000256" key="3">
    <source>
        <dbReference type="ARBA" id="ARBA00022722"/>
    </source>
</evidence>
<proteinExistence type="inferred from homology"/>
<comment type="similarity">
    <text evidence="7 8">Belongs to the PINc/VapC protein family.</text>
</comment>
<dbReference type="CDD" id="cd18731">
    <property type="entry name" value="PIN_NgFitB-like"/>
    <property type="match status" value="1"/>
</dbReference>
<evidence type="ECO:0000256" key="7">
    <source>
        <dbReference type="ARBA" id="ARBA00038093"/>
    </source>
</evidence>
<reference evidence="10 12" key="1">
    <citation type="submission" date="2017-07" db="EMBL/GenBank/DDBJ databases">
        <title>Bifidobacterium novel species.</title>
        <authorList>
            <person name="Lugli G.A."/>
            <person name="Milani C."/>
            <person name="Duranti S."/>
            <person name="Mangifesta M."/>
        </authorList>
    </citation>
    <scope>NUCLEOTIDE SEQUENCE [LARGE SCALE GENOMIC DNA]</scope>
    <source>
        <strain evidence="10 12">45</strain>
    </source>
</reference>
<organism evidence="10 12">
    <name type="scientific">Bifidobacterium imperatoris</name>
    <dbReference type="NCBI Taxonomy" id="2020965"/>
    <lineage>
        <taxon>Bacteria</taxon>
        <taxon>Bacillati</taxon>
        <taxon>Actinomycetota</taxon>
        <taxon>Actinomycetes</taxon>
        <taxon>Bifidobacteriales</taxon>
        <taxon>Bifidobacteriaceae</taxon>
        <taxon>Bifidobacterium</taxon>
    </lineage>
</organism>
<dbReference type="EC" id="3.1.-.-" evidence="8"/>
<dbReference type="RefSeq" id="WP_101625457.1">
    <property type="nucleotide sequence ID" value="NZ_CP071591.1"/>
</dbReference>
<accession>A0A2N5ITG5</accession>
<keyword evidence="5 8" id="KW-0378">Hydrolase</keyword>
<evidence type="ECO:0000313" key="13">
    <source>
        <dbReference type="Proteomes" id="UP000663067"/>
    </source>
</evidence>
<evidence type="ECO:0000313" key="10">
    <source>
        <dbReference type="EMBL" id="PLS25256.1"/>
    </source>
</evidence>
<dbReference type="InterPro" id="IPR002716">
    <property type="entry name" value="PIN_dom"/>
</dbReference>
<dbReference type="InterPro" id="IPR022907">
    <property type="entry name" value="VapC_family"/>
</dbReference>
<dbReference type="GO" id="GO:0016787">
    <property type="term" value="F:hydrolase activity"/>
    <property type="evidence" value="ECO:0007669"/>
    <property type="project" value="UniProtKB-KW"/>
</dbReference>
<keyword evidence="3 8" id="KW-0540">Nuclease</keyword>
<reference evidence="11 13" key="2">
    <citation type="submission" date="2021-03" db="EMBL/GenBank/DDBJ databases">
        <title>Genome sequencing of Bifidobacterium imperatoris JCM 32708.</title>
        <authorList>
            <person name="Kim J."/>
        </authorList>
    </citation>
    <scope>NUCLEOTIDE SEQUENCE [LARGE SCALE GENOMIC DNA]</scope>
    <source>
        <strain evidence="11 13">JCM 32708</strain>
    </source>
</reference>
<evidence type="ECO:0000259" key="9">
    <source>
        <dbReference type="Pfam" id="PF01850"/>
    </source>
</evidence>
<keyword evidence="4 8" id="KW-0479">Metal-binding</keyword>
<dbReference type="EMBL" id="NMWV01000008">
    <property type="protein sequence ID" value="PLS25256.1"/>
    <property type="molecule type" value="Genomic_DNA"/>
</dbReference>
<evidence type="ECO:0000256" key="1">
    <source>
        <dbReference type="ARBA" id="ARBA00001946"/>
    </source>
</evidence>
<dbReference type="PANTHER" id="PTHR33653:SF1">
    <property type="entry name" value="RIBONUCLEASE VAPC2"/>
    <property type="match status" value="1"/>
</dbReference>
<dbReference type="InterPro" id="IPR029060">
    <property type="entry name" value="PIN-like_dom_sf"/>
</dbReference>
<feature type="domain" description="PIN" evidence="9">
    <location>
        <begin position="2"/>
        <end position="129"/>
    </location>
</feature>
<keyword evidence="2 8" id="KW-1277">Toxin-antitoxin system</keyword>
<evidence type="ECO:0000256" key="6">
    <source>
        <dbReference type="ARBA" id="ARBA00022842"/>
    </source>
</evidence>
<evidence type="ECO:0000313" key="11">
    <source>
        <dbReference type="EMBL" id="QSY58750.1"/>
    </source>
</evidence>
<evidence type="ECO:0000256" key="8">
    <source>
        <dbReference type="HAMAP-Rule" id="MF_00265"/>
    </source>
</evidence>
<dbReference type="EMBL" id="CP071591">
    <property type="protein sequence ID" value="QSY58750.1"/>
    <property type="molecule type" value="Genomic_DNA"/>
</dbReference>
<evidence type="ECO:0000313" key="12">
    <source>
        <dbReference type="Proteomes" id="UP000234855"/>
    </source>
</evidence>
<evidence type="ECO:0000256" key="2">
    <source>
        <dbReference type="ARBA" id="ARBA00022649"/>
    </source>
</evidence>
<dbReference type="AlphaFoldDB" id="A0A2N5ITG5"/>
<dbReference type="GO" id="GO:0000287">
    <property type="term" value="F:magnesium ion binding"/>
    <property type="evidence" value="ECO:0007669"/>
    <property type="project" value="UniProtKB-UniRule"/>
</dbReference>
<dbReference type="Gene3D" id="3.40.50.1010">
    <property type="entry name" value="5'-nuclease"/>
    <property type="match status" value="1"/>
</dbReference>
<sequence length="141" mass="15672">MIVLDTNVVSEILKKDNSDHSVINWFIQLPPQECRTTTITIAELLYGLAIKPAGQRRDNLSQTIQAFIATYRDRTWSFNQTAASHYAAIAASRRQAGRPIGVQDAMIAAIARSHGAAVATRNIKDFEDTGVELINPWEYAK</sequence>
<dbReference type="SUPFAM" id="SSF88723">
    <property type="entry name" value="PIN domain-like"/>
    <property type="match status" value="1"/>
</dbReference>
<name>A0A2N5ITG5_9BIFI</name>
<keyword evidence="6 8" id="KW-0460">Magnesium</keyword>
<keyword evidence="13" id="KW-1185">Reference proteome</keyword>
<evidence type="ECO:0000256" key="4">
    <source>
        <dbReference type="ARBA" id="ARBA00022723"/>
    </source>
</evidence>
<feature type="binding site" evidence="8">
    <location>
        <position position="104"/>
    </location>
    <ligand>
        <name>Mg(2+)</name>
        <dbReference type="ChEBI" id="CHEBI:18420"/>
    </ligand>
</feature>
<gene>
    <name evidence="8" type="primary">vapC</name>
    <name evidence="11" type="ORF">BLI708_02110</name>
    <name evidence="10" type="ORF">Tam1G_0666</name>
</gene>
<feature type="binding site" evidence="8">
    <location>
        <position position="5"/>
    </location>
    <ligand>
        <name>Mg(2+)</name>
        <dbReference type="ChEBI" id="CHEBI:18420"/>
    </ligand>
</feature>
<dbReference type="GO" id="GO:0004540">
    <property type="term" value="F:RNA nuclease activity"/>
    <property type="evidence" value="ECO:0007669"/>
    <property type="project" value="InterPro"/>
</dbReference>